<sequence>MDILSNLLWMIAIWWMLSRMLRTVRLIQHQRLLQEKKENQMHFEQSDMQSNYKQQSEVPLEMVEDPVCGKFVEKHRGYQLSRGTETFYFCSWDCREKFIKEHLKQPE</sequence>
<proteinExistence type="predicted"/>
<organism evidence="2 3">
    <name type="scientific">Defluviitalea saccharophila</name>
    <dbReference type="NCBI Taxonomy" id="879970"/>
    <lineage>
        <taxon>Bacteria</taxon>
        <taxon>Bacillati</taxon>
        <taxon>Bacillota</taxon>
        <taxon>Clostridia</taxon>
        <taxon>Lachnospirales</taxon>
        <taxon>Defluviitaleaceae</taxon>
        <taxon>Defluviitalea</taxon>
    </lineage>
</organism>
<dbReference type="InterPro" id="IPR011017">
    <property type="entry name" value="TRASH_dom"/>
</dbReference>
<gene>
    <name evidence="2" type="ORF">QBE51_00835</name>
</gene>
<dbReference type="RefSeq" id="WP_341877067.1">
    <property type="nucleotide sequence ID" value="NZ_CP121687.1"/>
</dbReference>
<dbReference type="Proteomes" id="UP001486565">
    <property type="component" value="Chromosome"/>
</dbReference>
<accession>A0ABZ2Y7Z1</accession>
<name>A0ABZ2Y7Z1_9FIRM</name>
<evidence type="ECO:0000313" key="2">
    <source>
        <dbReference type="EMBL" id="WZL70103.1"/>
    </source>
</evidence>
<dbReference type="EMBL" id="CP121687">
    <property type="protein sequence ID" value="WZL70103.1"/>
    <property type="molecule type" value="Genomic_DNA"/>
</dbReference>
<keyword evidence="3" id="KW-1185">Reference proteome</keyword>
<dbReference type="SMART" id="SM00746">
    <property type="entry name" value="TRASH"/>
    <property type="match status" value="1"/>
</dbReference>
<feature type="domain" description="TRASH" evidence="1">
    <location>
        <begin position="65"/>
        <end position="102"/>
    </location>
</feature>
<protein>
    <recommendedName>
        <fullName evidence="1">TRASH domain-containing protein</fullName>
    </recommendedName>
</protein>
<evidence type="ECO:0000313" key="3">
    <source>
        <dbReference type="Proteomes" id="UP001486565"/>
    </source>
</evidence>
<evidence type="ECO:0000259" key="1">
    <source>
        <dbReference type="SMART" id="SM00746"/>
    </source>
</evidence>
<reference evidence="2 3" key="1">
    <citation type="submission" date="2023-03" db="EMBL/GenBank/DDBJ databases">
        <title>Novel Species.</title>
        <authorList>
            <person name="Ma S."/>
        </authorList>
    </citation>
    <scope>NUCLEOTIDE SEQUENCE [LARGE SCALE GENOMIC DNA]</scope>
    <source>
        <strain evidence="2 3">LIND6LT2</strain>
    </source>
</reference>